<feature type="domain" description="Z-binding" evidence="3">
    <location>
        <begin position="110"/>
        <end position="173"/>
    </location>
</feature>
<dbReference type="InterPro" id="IPR036388">
    <property type="entry name" value="WH-like_DNA-bd_sf"/>
</dbReference>
<dbReference type="InterPro" id="IPR042371">
    <property type="entry name" value="Z_dom"/>
</dbReference>
<dbReference type="GO" id="GO:0003677">
    <property type="term" value="F:DNA binding"/>
    <property type="evidence" value="ECO:0007669"/>
    <property type="project" value="InterPro"/>
</dbReference>
<keyword evidence="1" id="KW-0694">RNA-binding</keyword>
<dbReference type="GO" id="GO:0003726">
    <property type="term" value="F:double-stranded RNA adenosine deaminase activity"/>
    <property type="evidence" value="ECO:0007669"/>
    <property type="project" value="InterPro"/>
</dbReference>
<dbReference type="GO" id="GO:0005634">
    <property type="term" value="C:nucleus"/>
    <property type="evidence" value="ECO:0007669"/>
    <property type="project" value="TreeGrafter"/>
</dbReference>
<evidence type="ECO:0000256" key="1">
    <source>
        <dbReference type="ARBA" id="ARBA00022884"/>
    </source>
</evidence>
<dbReference type="PROSITE" id="PS50139">
    <property type="entry name" value="Z_BINDING"/>
    <property type="match status" value="1"/>
</dbReference>
<sequence>MAEAPIDPGKKGDLEQKILQVLQEAGSPVKIAQLVKKCQVSKKELNHVLYRMKAVTCTGPATWCLGGDGTRDVVPTEPAEPGPSCGYRPSEEAAQKSLQNAATIPQSTGSPLGEQRQKAIYTLLAANGPRDALSIARALGMKTAKDVNPDLYAMRSKHLLTLDQNSKSWAVYRPEDSGRKNQFTKNIYQQSTVNMFIQTGPSGTISITNSKGIQIGSANMMQKHTASGKSGKPSTPREGDLEGHLLPLRGNGRWCRFNSLKRKGGFRVSKDHFYGLVLDLSPNEQVLLCA</sequence>
<evidence type="ECO:0000256" key="2">
    <source>
        <dbReference type="SAM" id="MobiDB-lite"/>
    </source>
</evidence>
<dbReference type="STRING" id="127582.A0A2Y9S254"/>
<keyword evidence="4" id="KW-1185">Reference proteome</keyword>
<gene>
    <name evidence="5" type="primary">ZBP1</name>
</gene>
<dbReference type="RefSeq" id="XP_023598464.1">
    <property type="nucleotide sequence ID" value="XM_023742696.1"/>
</dbReference>
<dbReference type="Proteomes" id="UP000248480">
    <property type="component" value="Unplaced"/>
</dbReference>
<feature type="region of interest" description="Disordered" evidence="2">
    <location>
        <begin position="222"/>
        <end position="245"/>
    </location>
</feature>
<name>A0A2Y9S254_TRIMA</name>
<dbReference type="GO" id="GO:0003723">
    <property type="term" value="F:RNA binding"/>
    <property type="evidence" value="ECO:0007669"/>
    <property type="project" value="UniProtKB-KW"/>
</dbReference>
<accession>A0A2Y9S254</accession>
<dbReference type="FunFam" id="1.10.10.10:FF:000466">
    <property type="entry name" value="Z-DNA binding protein 1"/>
    <property type="match status" value="1"/>
</dbReference>
<dbReference type="InterPro" id="IPR036390">
    <property type="entry name" value="WH_DNA-bd_sf"/>
</dbReference>
<protein>
    <submittedName>
        <fullName evidence="5">Z-DNA-binding protein 1 isoform X1</fullName>
    </submittedName>
</protein>
<dbReference type="PANTHER" id="PTHR14966">
    <property type="entry name" value="Z-DNA-BINDING PROTEIN 1"/>
    <property type="match status" value="1"/>
</dbReference>
<dbReference type="SUPFAM" id="SSF46785">
    <property type="entry name" value="Winged helix' DNA-binding domain"/>
    <property type="match status" value="2"/>
</dbReference>
<dbReference type="Gene3D" id="1.10.10.10">
    <property type="entry name" value="Winged helix-like DNA-binding domain superfamily/Winged helix DNA-binding domain"/>
    <property type="match status" value="2"/>
</dbReference>
<dbReference type="AlphaFoldDB" id="A0A2Y9S254"/>
<dbReference type="InterPro" id="IPR042361">
    <property type="entry name" value="ZBP1"/>
</dbReference>
<evidence type="ECO:0000259" key="3">
    <source>
        <dbReference type="PROSITE" id="PS50139"/>
    </source>
</evidence>
<dbReference type="KEGG" id="tmu:101341295"/>
<dbReference type="FunCoup" id="A0A2Y9S254">
    <property type="interactions" value="712"/>
</dbReference>
<dbReference type="CTD" id="81030"/>
<dbReference type="GO" id="GO:0060340">
    <property type="term" value="P:positive regulation of type I interferon-mediated signaling pathway"/>
    <property type="evidence" value="ECO:0007669"/>
    <property type="project" value="InterPro"/>
</dbReference>
<reference evidence="5" key="1">
    <citation type="submission" date="2025-08" db="UniProtKB">
        <authorList>
            <consortium name="RefSeq"/>
        </authorList>
    </citation>
    <scope>IDENTIFICATION</scope>
</reference>
<organism evidence="4 5">
    <name type="scientific">Trichechus manatus latirostris</name>
    <name type="common">Florida manatee</name>
    <dbReference type="NCBI Taxonomy" id="127582"/>
    <lineage>
        <taxon>Eukaryota</taxon>
        <taxon>Metazoa</taxon>
        <taxon>Chordata</taxon>
        <taxon>Craniata</taxon>
        <taxon>Vertebrata</taxon>
        <taxon>Euteleostomi</taxon>
        <taxon>Mammalia</taxon>
        <taxon>Eutheria</taxon>
        <taxon>Afrotheria</taxon>
        <taxon>Sirenia</taxon>
        <taxon>Trichechidae</taxon>
        <taxon>Trichechus</taxon>
    </lineage>
</organism>
<evidence type="ECO:0000313" key="4">
    <source>
        <dbReference type="Proteomes" id="UP000248480"/>
    </source>
</evidence>
<dbReference type="Pfam" id="PF02295">
    <property type="entry name" value="z-alpha"/>
    <property type="match status" value="1"/>
</dbReference>
<dbReference type="InParanoid" id="A0A2Y9S254"/>
<dbReference type="PANTHER" id="PTHR14966:SF0">
    <property type="entry name" value="Z-DNA-BINDING PROTEIN 1"/>
    <property type="match status" value="1"/>
</dbReference>
<dbReference type="GeneID" id="101341295"/>
<evidence type="ECO:0000313" key="5">
    <source>
        <dbReference type="RefSeq" id="XP_023598464.1"/>
    </source>
</evidence>
<proteinExistence type="predicted"/>
<dbReference type="SMART" id="SM00550">
    <property type="entry name" value="Zalpha"/>
    <property type="match status" value="2"/>
</dbReference>